<comment type="caution">
    <text evidence="2">The sequence shown here is derived from an EMBL/GenBank/DDBJ whole genome shotgun (WGS) entry which is preliminary data.</text>
</comment>
<organism evidence="2">
    <name type="scientific">marine sediment metagenome</name>
    <dbReference type="NCBI Taxonomy" id="412755"/>
    <lineage>
        <taxon>unclassified sequences</taxon>
        <taxon>metagenomes</taxon>
        <taxon>ecological metagenomes</taxon>
    </lineage>
</organism>
<name>X0Z6J1_9ZZZZ</name>
<dbReference type="Pfam" id="PF00884">
    <property type="entry name" value="Sulfatase"/>
    <property type="match status" value="1"/>
</dbReference>
<gene>
    <name evidence="2" type="ORF">S01H1_76465</name>
</gene>
<proteinExistence type="predicted"/>
<dbReference type="InterPro" id="IPR000917">
    <property type="entry name" value="Sulfatase_N"/>
</dbReference>
<dbReference type="SUPFAM" id="SSF53649">
    <property type="entry name" value="Alkaline phosphatase-like"/>
    <property type="match status" value="1"/>
</dbReference>
<dbReference type="EMBL" id="BARS01051318">
    <property type="protein sequence ID" value="GAG44216.1"/>
    <property type="molecule type" value="Genomic_DNA"/>
</dbReference>
<feature type="non-terminal residue" evidence="2">
    <location>
        <position position="127"/>
    </location>
</feature>
<dbReference type="AlphaFoldDB" id="X0Z6J1"/>
<evidence type="ECO:0000259" key="1">
    <source>
        <dbReference type="Pfam" id="PF00884"/>
    </source>
</evidence>
<dbReference type="InterPro" id="IPR017850">
    <property type="entry name" value="Alkaline_phosphatase_core_sf"/>
</dbReference>
<dbReference type="Gene3D" id="3.40.720.10">
    <property type="entry name" value="Alkaline Phosphatase, subunit A"/>
    <property type="match status" value="1"/>
</dbReference>
<dbReference type="PANTHER" id="PTHR43751">
    <property type="entry name" value="SULFATASE"/>
    <property type="match status" value="1"/>
</dbReference>
<sequence>MNLVLICLDTFRADCVAGLGRNGVVKTPCLDAFAEESVVFENAFGEGQPTIEFRRALVTGMCTFPWRHDYDTRGLWPNGRGWHKISPDHDTVAEILLQNGYTTGFFSDTYHMFKPTQNFTRGFTSWE</sequence>
<protein>
    <recommendedName>
        <fullName evidence="1">Sulfatase N-terminal domain-containing protein</fullName>
    </recommendedName>
</protein>
<dbReference type="InterPro" id="IPR052701">
    <property type="entry name" value="GAG_Ulvan_Degrading_Sulfatases"/>
</dbReference>
<evidence type="ECO:0000313" key="2">
    <source>
        <dbReference type="EMBL" id="GAG44216.1"/>
    </source>
</evidence>
<feature type="domain" description="Sulfatase N-terminal" evidence="1">
    <location>
        <begin position="2"/>
        <end position="125"/>
    </location>
</feature>
<reference evidence="2" key="1">
    <citation type="journal article" date="2014" name="Front. Microbiol.">
        <title>High frequency of phylogenetically diverse reductive dehalogenase-homologous genes in deep subseafloor sedimentary metagenomes.</title>
        <authorList>
            <person name="Kawai M."/>
            <person name="Futagami T."/>
            <person name="Toyoda A."/>
            <person name="Takaki Y."/>
            <person name="Nishi S."/>
            <person name="Hori S."/>
            <person name="Arai W."/>
            <person name="Tsubouchi T."/>
            <person name="Morono Y."/>
            <person name="Uchiyama I."/>
            <person name="Ito T."/>
            <person name="Fujiyama A."/>
            <person name="Inagaki F."/>
            <person name="Takami H."/>
        </authorList>
    </citation>
    <scope>NUCLEOTIDE SEQUENCE</scope>
    <source>
        <strain evidence="2">Expedition CK06-06</strain>
    </source>
</reference>
<dbReference type="PANTHER" id="PTHR43751:SF3">
    <property type="entry name" value="SULFATASE N-TERMINAL DOMAIN-CONTAINING PROTEIN"/>
    <property type="match status" value="1"/>
</dbReference>
<accession>X0Z6J1</accession>